<dbReference type="Proteomes" id="UP001139971">
    <property type="component" value="Unassembled WGS sequence"/>
</dbReference>
<feature type="chain" id="PRO_5040987608" description="CARDB protein" evidence="1">
    <location>
        <begin position="21"/>
        <end position="968"/>
    </location>
</feature>
<comment type="caution">
    <text evidence="2">The sequence shown here is derived from an EMBL/GenBank/DDBJ whole genome shotgun (WGS) entry which is preliminary data.</text>
</comment>
<name>A0A9X3YLK8_9GAMM</name>
<accession>A0A9X3YLK8</accession>
<sequence length="968" mass="101215">MRKIVLGIAAAFSTVVTVGAGATQSSVIQRHGALPAGDAMVLYRQAYNDLYINALVTQTTTSGSESLAADDFTIANPNGWTIAAFDFAVAFANYAPDLAPTYNVRVFADVAGAPNEGLAPLCAAEHAGGAYDAASGTVTVPLPQACRLPPGTYWLAFQANLDVDASQPFAPSLYWQGYTAQPRPGYGAMWKNPTDDYGTGCTAWSVPADCRSPLDTLGFGVLGYAGGGADDTVSLALTVAPDNGDPNQCGTATSIRASAGDKINLCYTITNDSAVALDYQTLGDTQVGSLFAMQNRPLPAGASFKVNRTIVVETRDSGVLRATLSAQDRLPGYGHTDNGASRFVEISGTGTRLDLGNDSSTYVDMPFSFAYYGATTNLLGVSANGGLFVGAVRPLDFFNRELPTTSFSMPAMLPLWDDFETTSGGVYTAVLGEAPNRRFVVEWSNVVHYNSDQNTDGATFEVIIDEATGGFSFEYADVDYTAFGGYPDTDSCNGGVCATIGVQKDETLATQYSFTTASVANGKSIVWGPAAVDNAFTTSAAVTLDVGAPQITVAPGALNVGAVAGSTKTARLTVANTGDRDLSWNIDAGADLADARAHFPAVAYRAPPASAAQLALLDESARPAQTKPAAPNAMPPLRDALDAADIPAYALAGDGPNGPIGAVWLSWFALDAAAPDTMLRINAMPFFSYVGGAFANNDFSKEYLATMYGGFQSIDVATGITTPIGATDTQGIRITDLAWDAATRTMYATAWDPTNTTVSYLYTVDLATGAMTRAARIDGIVLVSGTFDETGHLYGLDSLGSQLVAIDKRNGDWRGIGPLGVAVSNIGSIDFDPRSGVIWYAGHPRRPHIGAFPEPAIWTLNPANGRASVVGPVVFGYDLFAFALAVPYAGCTLPANVPWLSFDATSGTTAADELAPLAATFDATHLAAGVYEANICVRSNDLANRIFGVPVKFTVTTNDTIFDSGFDD</sequence>
<organism evidence="2 3">
    <name type="scientific">Tahibacter soli</name>
    <dbReference type="NCBI Taxonomy" id="2983605"/>
    <lineage>
        <taxon>Bacteria</taxon>
        <taxon>Pseudomonadati</taxon>
        <taxon>Pseudomonadota</taxon>
        <taxon>Gammaproteobacteria</taxon>
        <taxon>Lysobacterales</taxon>
        <taxon>Rhodanobacteraceae</taxon>
        <taxon>Tahibacter</taxon>
    </lineage>
</organism>
<evidence type="ECO:0000256" key="1">
    <source>
        <dbReference type="SAM" id="SignalP"/>
    </source>
</evidence>
<keyword evidence="1" id="KW-0732">Signal</keyword>
<dbReference type="SUPFAM" id="SSF63825">
    <property type="entry name" value="YWTD domain"/>
    <property type="match status" value="1"/>
</dbReference>
<protein>
    <recommendedName>
        <fullName evidence="4">CARDB protein</fullName>
    </recommendedName>
</protein>
<evidence type="ECO:0000313" key="3">
    <source>
        <dbReference type="Proteomes" id="UP001139971"/>
    </source>
</evidence>
<gene>
    <name evidence="2" type="ORF">OD750_012945</name>
</gene>
<evidence type="ECO:0008006" key="4">
    <source>
        <dbReference type="Google" id="ProtNLM"/>
    </source>
</evidence>
<dbReference type="EMBL" id="JAOVZO020000017">
    <property type="protein sequence ID" value="MDC8013445.1"/>
    <property type="molecule type" value="Genomic_DNA"/>
</dbReference>
<keyword evidence="3" id="KW-1185">Reference proteome</keyword>
<proteinExistence type="predicted"/>
<dbReference type="RefSeq" id="WP_263545652.1">
    <property type="nucleotide sequence ID" value="NZ_JAOVZO020000017.1"/>
</dbReference>
<feature type="signal peptide" evidence="1">
    <location>
        <begin position="1"/>
        <end position="20"/>
    </location>
</feature>
<evidence type="ECO:0000313" key="2">
    <source>
        <dbReference type="EMBL" id="MDC8013445.1"/>
    </source>
</evidence>
<dbReference type="AlphaFoldDB" id="A0A9X3YLK8"/>
<reference evidence="2" key="1">
    <citation type="submission" date="2023-02" db="EMBL/GenBank/DDBJ databases">
        <title>Tahibacter soli sp. nov. isolated from soil.</title>
        <authorList>
            <person name="Baek J.H."/>
            <person name="Lee J.K."/>
            <person name="Choi D.G."/>
            <person name="Jeon C.O."/>
        </authorList>
    </citation>
    <scope>NUCLEOTIDE SEQUENCE</scope>
    <source>
        <strain evidence="2">BL</strain>
    </source>
</reference>